<gene>
    <name evidence="2" type="ORF">GCM10009802_05670</name>
</gene>
<feature type="compositionally biased region" description="Basic and acidic residues" evidence="1">
    <location>
        <begin position="92"/>
        <end position="106"/>
    </location>
</feature>
<feature type="region of interest" description="Disordered" evidence="1">
    <location>
        <begin position="160"/>
        <end position="257"/>
    </location>
</feature>
<keyword evidence="3" id="KW-1185">Reference proteome</keyword>
<evidence type="ECO:0000313" key="2">
    <source>
        <dbReference type="EMBL" id="GAA2109332.1"/>
    </source>
</evidence>
<dbReference type="EMBL" id="BAAAPF010000005">
    <property type="protein sequence ID" value="GAA2109332.1"/>
    <property type="molecule type" value="Genomic_DNA"/>
</dbReference>
<proteinExistence type="predicted"/>
<reference evidence="2 3" key="1">
    <citation type="journal article" date="2019" name="Int. J. Syst. Evol. Microbiol.">
        <title>The Global Catalogue of Microorganisms (GCM) 10K type strain sequencing project: providing services to taxonomists for standard genome sequencing and annotation.</title>
        <authorList>
            <consortium name="The Broad Institute Genomics Platform"/>
            <consortium name="The Broad Institute Genome Sequencing Center for Infectious Disease"/>
            <person name="Wu L."/>
            <person name="Ma J."/>
        </authorList>
    </citation>
    <scope>NUCLEOTIDE SEQUENCE [LARGE SCALE GENOMIC DNA]</scope>
    <source>
        <strain evidence="2 3">JCM 15481</strain>
    </source>
</reference>
<organism evidence="2 3">
    <name type="scientific">Streptomyces synnematoformans</name>
    <dbReference type="NCBI Taxonomy" id="415721"/>
    <lineage>
        <taxon>Bacteria</taxon>
        <taxon>Bacillati</taxon>
        <taxon>Actinomycetota</taxon>
        <taxon>Actinomycetes</taxon>
        <taxon>Kitasatosporales</taxon>
        <taxon>Streptomycetaceae</taxon>
        <taxon>Streptomyces</taxon>
    </lineage>
</organism>
<evidence type="ECO:0000313" key="3">
    <source>
        <dbReference type="Proteomes" id="UP001500443"/>
    </source>
</evidence>
<evidence type="ECO:0000256" key="1">
    <source>
        <dbReference type="SAM" id="MobiDB-lite"/>
    </source>
</evidence>
<feature type="region of interest" description="Disordered" evidence="1">
    <location>
        <begin position="92"/>
        <end position="112"/>
    </location>
</feature>
<sequence length="268" mass="28928">MEPRHSWHRNRAIAEEFCYYDEQVRIAETVLAQAQTARRHALAAFAVNLGRDRSAADLLGLAEREVRAARRSVGRKDARIVAEELLTSFHERAEKERAAESADRPDGSGGYASSGPLALSALDEALAQGWRSGVDLHVLAAEAGVEVSTVVDRLKKLSTQGLLPDPEGPTAPRGRHRRTGDSAHFPRATPQGTRSDEGFLAADVPPDAVPGRRGGQVPEEADAGVSPDPWAAWETEFSVPAPSPPPPPDIEAEPARDRRLITVVVPRS</sequence>
<comment type="caution">
    <text evidence="2">The sequence shown here is derived from an EMBL/GenBank/DDBJ whole genome shotgun (WGS) entry which is preliminary data.</text>
</comment>
<name>A0ABN2XCV6_9ACTN</name>
<accession>A0ABN2XCV6</accession>
<dbReference type="Proteomes" id="UP001500443">
    <property type="component" value="Unassembled WGS sequence"/>
</dbReference>
<protein>
    <submittedName>
        <fullName evidence="2">Uncharacterized protein</fullName>
    </submittedName>
</protein>